<comment type="similarity">
    <text evidence="1">Belongs to the protein-tyrosine phosphatase family.</text>
</comment>
<dbReference type="PROSITE" id="PS50055">
    <property type="entry name" value="TYR_PHOSPHATASE_PTP"/>
    <property type="match status" value="1"/>
</dbReference>
<evidence type="ECO:0000313" key="6">
    <source>
        <dbReference type="EMBL" id="AAO17580.1"/>
    </source>
</evidence>
<evidence type="ECO:0000256" key="2">
    <source>
        <dbReference type="ARBA" id="ARBA00013064"/>
    </source>
</evidence>
<keyword evidence="6" id="KW-0675">Receptor</keyword>
<dbReference type="InterPro" id="IPR000242">
    <property type="entry name" value="PTP_cat"/>
</dbReference>
<organism evidence="6">
    <name type="scientific">Chaetopterus variopedatus</name>
    <name type="common">Parchment tube worm</name>
    <name type="synonym">Tricoelia variopedata</name>
    <dbReference type="NCBI Taxonomy" id="34590"/>
    <lineage>
        <taxon>Eukaryota</taxon>
        <taxon>Metazoa</taxon>
        <taxon>Spiralia</taxon>
        <taxon>Lophotrochozoa</taxon>
        <taxon>Annelida</taxon>
        <taxon>Polychaeta</taxon>
        <taxon>Sedentaria</taxon>
        <taxon>Chaetopteridae</taxon>
        <taxon>Chaetopterus</taxon>
    </lineage>
</organism>
<dbReference type="PRINTS" id="PR00700">
    <property type="entry name" value="PRTYPHPHTASE"/>
</dbReference>
<keyword evidence="4" id="KW-0904">Protein phosphatase</keyword>
<dbReference type="EC" id="3.1.3.48" evidence="2"/>
<dbReference type="SMART" id="SM00194">
    <property type="entry name" value="PTPc"/>
    <property type="match status" value="1"/>
</dbReference>
<evidence type="ECO:0000256" key="3">
    <source>
        <dbReference type="ARBA" id="ARBA00022801"/>
    </source>
</evidence>
<dbReference type="PANTHER" id="PTHR19134">
    <property type="entry name" value="RECEPTOR-TYPE TYROSINE-PROTEIN PHOSPHATASE"/>
    <property type="match status" value="1"/>
</dbReference>
<name>Q86QP6_CHAVR</name>
<feature type="non-terminal residue" evidence="6">
    <location>
        <position position="122"/>
    </location>
</feature>
<evidence type="ECO:0000259" key="5">
    <source>
        <dbReference type="PROSITE" id="PS50055"/>
    </source>
</evidence>
<keyword evidence="3" id="KW-0378">Hydrolase</keyword>
<dbReference type="PANTHER" id="PTHR19134:SF562">
    <property type="entry name" value="PROTEIN-TYROSINE-PHOSPHATASE"/>
    <property type="match status" value="1"/>
</dbReference>
<feature type="domain" description="Tyrosine-protein phosphatase" evidence="5">
    <location>
        <begin position="10"/>
        <end position="122"/>
    </location>
</feature>
<dbReference type="InterPro" id="IPR029021">
    <property type="entry name" value="Prot-tyrosine_phosphatase-like"/>
</dbReference>
<evidence type="ECO:0000256" key="4">
    <source>
        <dbReference type="ARBA" id="ARBA00022912"/>
    </source>
</evidence>
<dbReference type="Pfam" id="PF00102">
    <property type="entry name" value="Y_phosphatase"/>
    <property type="match status" value="1"/>
</dbReference>
<protein>
    <recommendedName>
        <fullName evidence="2">protein-tyrosine-phosphatase</fullName>
        <ecNumber evidence="2">3.1.3.48</ecNumber>
    </recommendedName>
</protein>
<sequence>AFRILGEWSWQMKSQRIVMVTNLVENGKRKCEPYWPDEGSKQYGEIMVELLDSEPTSDFIIRSFKLSKAGEERLIKHLLFTSWPDHGVPTQAAPLIAFRKKVRSFDHLDTNDAPIILHCTAG</sequence>
<evidence type="ECO:0000256" key="1">
    <source>
        <dbReference type="ARBA" id="ARBA00009580"/>
    </source>
</evidence>
<reference evidence="6" key="1">
    <citation type="journal article" date="2003" name="Dev. Growth Differ.">
        <title>Protein tyrosine phosphatases in Chaetopterus egg activation.</title>
        <authorList>
            <person name="Hinton S.D."/>
            <person name="Yang D."/>
            <person name="Eckberg W.R."/>
        </authorList>
    </citation>
    <scope>NUCLEOTIDE SEQUENCE</scope>
</reference>
<dbReference type="Gene3D" id="3.90.190.10">
    <property type="entry name" value="Protein tyrosine phosphatase superfamily"/>
    <property type="match status" value="1"/>
</dbReference>
<dbReference type="EMBL" id="AY174174">
    <property type="protein sequence ID" value="AAO17580.1"/>
    <property type="molecule type" value="mRNA"/>
</dbReference>
<dbReference type="GO" id="GO:0004725">
    <property type="term" value="F:protein tyrosine phosphatase activity"/>
    <property type="evidence" value="ECO:0007669"/>
    <property type="project" value="UniProtKB-EC"/>
</dbReference>
<feature type="non-terminal residue" evidence="6">
    <location>
        <position position="1"/>
    </location>
</feature>
<dbReference type="AlphaFoldDB" id="Q86QP6"/>
<accession>Q86QP6</accession>
<dbReference type="SUPFAM" id="SSF52799">
    <property type="entry name" value="(Phosphotyrosine protein) phosphatases II"/>
    <property type="match status" value="1"/>
</dbReference>
<dbReference type="InterPro" id="IPR050348">
    <property type="entry name" value="Protein-Tyr_Phosphatase"/>
</dbReference>
<proteinExistence type="evidence at transcript level"/>
<dbReference type="CDD" id="cd00047">
    <property type="entry name" value="PTPc"/>
    <property type="match status" value="1"/>
</dbReference>